<evidence type="ECO:0008006" key="3">
    <source>
        <dbReference type="Google" id="ProtNLM"/>
    </source>
</evidence>
<dbReference type="KEGG" id="fpz:LA55_1280"/>
<gene>
    <name evidence="1" type="ORF">LA55_1280</name>
</gene>
<organism evidence="1 2">
    <name type="scientific">Francisella philomiragia</name>
    <dbReference type="NCBI Taxonomy" id="28110"/>
    <lineage>
        <taxon>Bacteria</taxon>
        <taxon>Pseudomonadati</taxon>
        <taxon>Pseudomonadota</taxon>
        <taxon>Gammaproteobacteria</taxon>
        <taxon>Thiotrichales</taxon>
        <taxon>Francisellaceae</taxon>
        <taxon>Francisella</taxon>
    </lineage>
</organism>
<proteinExistence type="predicted"/>
<accession>A0A0B6D3Y2</accession>
<dbReference type="STRING" id="28110.KU46_1340"/>
<dbReference type="EMBL" id="CP009440">
    <property type="protein sequence ID" value="AJI53007.1"/>
    <property type="molecule type" value="Genomic_DNA"/>
</dbReference>
<dbReference type="OrthoDB" id="5604078at2"/>
<evidence type="ECO:0000313" key="2">
    <source>
        <dbReference type="Proteomes" id="UP000031830"/>
    </source>
</evidence>
<dbReference type="Proteomes" id="UP000031830">
    <property type="component" value="Chromosome"/>
</dbReference>
<name>A0A0B6D3Y2_9GAMM</name>
<dbReference type="AlphaFoldDB" id="A0A0B6D3Y2"/>
<evidence type="ECO:0000313" key="1">
    <source>
        <dbReference type="EMBL" id="AJI53007.1"/>
    </source>
</evidence>
<reference evidence="1 2" key="1">
    <citation type="journal article" date="2015" name="Genome Announc.">
        <title>Genome sequencing of 18 francisella strains to aid in assay development and testing.</title>
        <authorList>
            <person name="Johnson S.L."/>
            <person name="Daligault H.E."/>
            <person name="Davenport K.W."/>
            <person name="Coyne S.R."/>
            <person name="Frey K.G."/>
            <person name="Koroleva G.I."/>
            <person name="Broomall S.M."/>
            <person name="Bishop-Lilly K.A."/>
            <person name="Bruce D.C."/>
            <person name="Chertkov O."/>
            <person name="Freitas T."/>
            <person name="Jaissle J."/>
            <person name="Ladner J.T."/>
            <person name="Rosenzweig C.N."/>
            <person name="Gibbons H.S."/>
            <person name="Palacios G.F."/>
            <person name="Redden C.L."/>
            <person name="Xu Y."/>
            <person name="Minogue T.D."/>
            <person name="Chain P.S."/>
        </authorList>
    </citation>
    <scope>NUCLEOTIDE SEQUENCE [LARGE SCALE GENOMIC DNA]</scope>
    <source>
        <strain evidence="1 2">GA01-2794</strain>
    </source>
</reference>
<dbReference type="RefSeq" id="WP_044526409.1">
    <property type="nucleotide sequence ID" value="NZ_CP009440.1"/>
</dbReference>
<protein>
    <recommendedName>
        <fullName evidence="3">PIN-like domain-containing protein</fullName>
    </recommendedName>
</protein>
<sequence>MEYLKLAIVDSENYNNFAHISDGNFDRVIVFTNPQELEANFNKTQIYHNFELVPIIYGEGNKDNMDGYICAKVGEYVERYRDFRTYLSITIFSNDRIFRGIASYYTRKGFNIATAAPNQCDTGNSNTDPKIRIKKFLECYEGVVDKTFKKHFNETNKDAFYRLIKRHLDKDIPRQITDLFIENNIIFFSNKSRKIGIDESKYNLL</sequence>